<evidence type="ECO:0000256" key="1">
    <source>
        <dbReference type="ARBA" id="ARBA00022801"/>
    </source>
</evidence>
<keyword evidence="1" id="KW-0378">Hydrolase</keyword>
<dbReference type="InterPro" id="IPR002901">
    <property type="entry name" value="MGlyc_endo_b_GlcNAc-like_dom"/>
</dbReference>
<proteinExistence type="predicted"/>
<dbReference type="HOGENOM" id="CLU_424442_0_0_11"/>
<dbReference type="PRINTS" id="PR01002">
    <property type="entry name" value="FLGFLGJ"/>
</dbReference>
<dbReference type="Gene3D" id="2.10.70.40">
    <property type="entry name" value="peptidoglycan hydrolase"/>
    <property type="match status" value="1"/>
</dbReference>
<accession>S2W1N8</accession>
<evidence type="ECO:0000313" key="3">
    <source>
        <dbReference type="EMBL" id="EPD32235.1"/>
    </source>
</evidence>
<sequence>MQSNNEKPKSWKLLSMLLPASMATGTIIGAAPDASANQGFINAVAPMAQAGQQQYGVPASVSIAQAILESGWGQSGLTRSGNAYFGIKCTAQRSPHQAGCTSMPTREVINGRSIMIVDGFRTYATGADSFRDHGHFLRVNSRYAPAFQTKSADDFARAIARAGYATDPNYANALIRLMNQYDLRRFDASAAPAKPKLNEKFKDLAGKYSGMLGSVRANSTNANGGTWQEFDNGLLVETPNGQFVIRNGIYTSYRNAVNQGVKLGLPLGNEGSVTGGWKQSFQYGDIFYTTDGKSLNVRNGMATRYRDTNKPTLGVPLNNEHAEGNAIVQDFTGGRIFWTSQRGGIAVVGKTYEQFKANGGVGRYGLPTAEQKENAEGAGAQTFERGAITWSAENGYQPVVGGIYTTFNAAGGFDKLGAAKSAETSIEGGWVQTFDNGQVFFSNKPKQGGAAVTGGIASAVESIGADKVGMPLSAEKAVPGGWSQEFENGTVFTGKYGSFLVSGDIAKKFKELGGVEKLGVPTSEETTIGDTVVQKFRHGEIRISNVETIVVRGAIFAGYDSAGGTEATGAPLRNEYEWNDGWRQDFENGSVLGGGSADFNFVPSQIMERYEQRAKELGKPIAPAEITETQISQVFQNGSITVTIS</sequence>
<dbReference type="AlphaFoldDB" id="S2W1N8"/>
<dbReference type="GO" id="GO:0004040">
    <property type="term" value="F:amidase activity"/>
    <property type="evidence" value="ECO:0007669"/>
    <property type="project" value="InterPro"/>
</dbReference>
<dbReference type="Proteomes" id="UP000014417">
    <property type="component" value="Unassembled WGS sequence"/>
</dbReference>
<dbReference type="EMBL" id="AGZR01000009">
    <property type="protein sequence ID" value="EPD32235.1"/>
    <property type="molecule type" value="Genomic_DNA"/>
</dbReference>
<dbReference type="InterPro" id="IPR051056">
    <property type="entry name" value="Glycosyl_Hydrolase_73"/>
</dbReference>
<evidence type="ECO:0000313" key="4">
    <source>
        <dbReference type="Proteomes" id="UP000014417"/>
    </source>
</evidence>
<name>S2W1N8_9ACTN</name>
<dbReference type="InterPro" id="IPR013207">
    <property type="entry name" value="LGFP"/>
</dbReference>
<organism evidence="3 4">
    <name type="scientific">Propionimicrobium lymphophilum ACS-093-V-SCH5</name>
    <dbReference type="NCBI Taxonomy" id="883161"/>
    <lineage>
        <taxon>Bacteria</taxon>
        <taxon>Bacillati</taxon>
        <taxon>Actinomycetota</taxon>
        <taxon>Actinomycetes</taxon>
        <taxon>Propionibacteriales</taxon>
        <taxon>Propionibacteriaceae</taxon>
        <taxon>Propionimicrobium</taxon>
    </lineage>
</organism>
<dbReference type="RefSeq" id="WP_016456610.1">
    <property type="nucleotide sequence ID" value="NZ_KE150269.1"/>
</dbReference>
<feature type="domain" description="Mannosyl-glycoprotein endo-beta-N-acetylglucosamidase-like" evidence="2">
    <location>
        <begin position="30"/>
        <end position="187"/>
    </location>
</feature>
<dbReference type="PATRIC" id="fig|883161.3.peg.1791"/>
<gene>
    <name evidence="3" type="ORF">HMPREF9306_01804</name>
</gene>
<comment type="caution">
    <text evidence="3">The sequence shown here is derived from an EMBL/GenBank/DDBJ whole genome shotgun (WGS) entry which is preliminary data.</text>
</comment>
<dbReference type="OrthoDB" id="3734014at2"/>
<dbReference type="PANTHER" id="PTHR33308:SF9">
    <property type="entry name" value="PEPTIDOGLYCAN HYDROLASE FLGJ"/>
    <property type="match status" value="1"/>
</dbReference>
<dbReference type="STRING" id="883161.HMPREF9306_01804"/>
<dbReference type="SMART" id="SM00047">
    <property type="entry name" value="LYZ2"/>
    <property type="match status" value="1"/>
</dbReference>
<evidence type="ECO:0000259" key="2">
    <source>
        <dbReference type="SMART" id="SM00047"/>
    </source>
</evidence>
<dbReference type="Pfam" id="PF08310">
    <property type="entry name" value="LGFP"/>
    <property type="match status" value="4"/>
</dbReference>
<reference evidence="3 4" key="1">
    <citation type="submission" date="2013-04" db="EMBL/GenBank/DDBJ databases">
        <title>The Genome Sequence of Propionimicrobium lymphophilum ACS-093-V-SCH5.</title>
        <authorList>
            <consortium name="The Broad Institute Genomics Platform"/>
            <person name="Earl A."/>
            <person name="Ward D."/>
            <person name="Feldgarden M."/>
            <person name="Gevers D."/>
            <person name="Saerens B."/>
            <person name="Vaneechoutte M."/>
            <person name="Walker B."/>
            <person name="Young S."/>
            <person name="Zeng Q."/>
            <person name="Gargeya S."/>
            <person name="Fitzgerald M."/>
            <person name="Haas B."/>
            <person name="Abouelleil A."/>
            <person name="Allen A.W."/>
            <person name="Alvarado L."/>
            <person name="Arachchi H.M."/>
            <person name="Berlin A.M."/>
            <person name="Chapman S.B."/>
            <person name="Gainer-Dewar J."/>
            <person name="Goldberg J."/>
            <person name="Griggs A."/>
            <person name="Gujja S."/>
            <person name="Hansen M."/>
            <person name="Howarth C."/>
            <person name="Imamovic A."/>
            <person name="Ireland A."/>
            <person name="Larimer J."/>
            <person name="McCowan C."/>
            <person name="Murphy C."/>
            <person name="Pearson M."/>
            <person name="Poon T.W."/>
            <person name="Priest M."/>
            <person name="Roberts A."/>
            <person name="Saif S."/>
            <person name="Shea T."/>
            <person name="Sisk P."/>
            <person name="Sykes S."/>
            <person name="Wortman J."/>
            <person name="Nusbaum C."/>
            <person name="Birren B."/>
        </authorList>
    </citation>
    <scope>NUCLEOTIDE SEQUENCE [LARGE SCALE GENOMIC DNA]</scope>
    <source>
        <strain evidence="3 4">ACS-093-V-SCH5</strain>
    </source>
</reference>
<protein>
    <recommendedName>
        <fullName evidence="2">Mannosyl-glycoprotein endo-beta-N-acetylglucosamidase-like domain-containing protein</fullName>
    </recommendedName>
</protein>
<dbReference type="Gene3D" id="1.10.530.10">
    <property type="match status" value="1"/>
</dbReference>
<keyword evidence="4" id="KW-1185">Reference proteome</keyword>
<dbReference type="PANTHER" id="PTHR33308">
    <property type="entry name" value="PEPTIDOGLYCAN HYDROLASE FLGJ"/>
    <property type="match status" value="1"/>
</dbReference>
<dbReference type="Pfam" id="PF01832">
    <property type="entry name" value="Glucosaminidase"/>
    <property type="match status" value="1"/>
</dbReference>